<accession>A0A8X6QGI0</accession>
<sequence>MTLTEPLLNKGYCLTMDNYYTSPKLANICLSNKTDMYGTLKRRRKDVPKEMQSKKLKSDQSHQQEVETDKGQYFVCCSKRNNFVKQVCTPKEQEAIIRKSKTGVKLYNKLMNLKFETNEEKDIPSTNDIKLKSALEHRDKLLEFDRTVEKRMKVIDDENDYFQADSRWLNEKEREILNKKKSEFYDKLHNHKSKTFSFDFAGRKIVEENPNLNIDADELLKSDTSIFECQDTSTFNIPSDLQLVYQDDNDVNDYVAPSYKEENKRLNVRIQDKELQEMSDEGNCLSLHQPYASLLVAGIKRHEGRVWYTSYRGRLWIHSAGKIPTKQNIDELENMYRQIYGDCDFPKTYPHGCLLGCIDLVDCLPQDEYKIQYPDGEIASPYVFICENAQELSLKFPMQGKHKIFKLDGNIHLAAKKILMKKF</sequence>
<name>A0A8X6QGI0_NEPPI</name>
<evidence type="ECO:0000256" key="1">
    <source>
        <dbReference type="SAM" id="MobiDB-lite"/>
    </source>
</evidence>
<dbReference type="OrthoDB" id="338816at2759"/>
<evidence type="ECO:0000259" key="2">
    <source>
        <dbReference type="SMART" id="SM01022"/>
    </source>
</evidence>
<reference evidence="3" key="1">
    <citation type="submission" date="2020-08" db="EMBL/GenBank/DDBJ databases">
        <title>Multicomponent nature underlies the extraordinary mechanical properties of spider dragline silk.</title>
        <authorList>
            <person name="Kono N."/>
            <person name="Nakamura H."/>
            <person name="Mori M."/>
            <person name="Yoshida Y."/>
            <person name="Ohtoshi R."/>
            <person name="Malay A.D."/>
            <person name="Moran D.A.P."/>
            <person name="Tomita M."/>
            <person name="Numata K."/>
            <person name="Arakawa K."/>
        </authorList>
    </citation>
    <scope>NUCLEOTIDE SEQUENCE</scope>
</reference>
<dbReference type="FunFam" id="2.30.130.30:FF:000006">
    <property type="entry name" value="Putative_zinc_finger_motif_-_C2HC5-type /ASCH_domain_containing_protein_-_putative"/>
    <property type="match status" value="1"/>
</dbReference>
<feature type="domain" description="ASCH" evidence="2">
    <location>
        <begin position="285"/>
        <end position="396"/>
    </location>
</feature>
<protein>
    <submittedName>
        <fullName evidence="3">Activating signal cointegrator 1</fullName>
    </submittedName>
</protein>
<dbReference type="InterPro" id="IPR039128">
    <property type="entry name" value="TRIP4-like"/>
</dbReference>
<dbReference type="Proteomes" id="UP000887013">
    <property type="component" value="Unassembled WGS sequence"/>
</dbReference>
<comment type="caution">
    <text evidence="3">The sequence shown here is derived from an EMBL/GenBank/DDBJ whole genome shotgun (WGS) entry which is preliminary data.</text>
</comment>
<dbReference type="CDD" id="cd06554">
    <property type="entry name" value="ASCH_ASC-1_like"/>
    <property type="match status" value="1"/>
</dbReference>
<dbReference type="InterPro" id="IPR015947">
    <property type="entry name" value="PUA-like_sf"/>
</dbReference>
<dbReference type="EMBL" id="BMAW01030681">
    <property type="protein sequence ID" value="GFU17576.1"/>
    <property type="molecule type" value="Genomic_DNA"/>
</dbReference>
<dbReference type="Pfam" id="PF04266">
    <property type="entry name" value="ASCH"/>
    <property type="match status" value="1"/>
</dbReference>
<dbReference type="Pfam" id="PF23134">
    <property type="entry name" value="TRIP4_3rd"/>
    <property type="match status" value="1"/>
</dbReference>
<dbReference type="SMART" id="SM01022">
    <property type="entry name" value="ASCH"/>
    <property type="match status" value="1"/>
</dbReference>
<evidence type="ECO:0000313" key="4">
    <source>
        <dbReference type="Proteomes" id="UP000887013"/>
    </source>
</evidence>
<gene>
    <name evidence="3" type="primary">TRIP4</name>
    <name evidence="3" type="ORF">NPIL_34271</name>
</gene>
<keyword evidence="4" id="KW-1185">Reference proteome</keyword>
<dbReference type="SUPFAM" id="SSF88697">
    <property type="entry name" value="PUA domain-like"/>
    <property type="match status" value="1"/>
</dbReference>
<dbReference type="PANTHER" id="PTHR12963">
    <property type="entry name" value="THYROID RECEPTOR INTERACTING PROTEIN RELATED"/>
    <property type="match status" value="1"/>
</dbReference>
<dbReference type="AlphaFoldDB" id="A0A8X6QGI0"/>
<feature type="region of interest" description="Disordered" evidence="1">
    <location>
        <begin position="42"/>
        <end position="64"/>
    </location>
</feature>
<dbReference type="InterPro" id="IPR007374">
    <property type="entry name" value="ASCH_domain"/>
</dbReference>
<dbReference type="Pfam" id="PF13843">
    <property type="entry name" value="DDE_Tnp_1_7"/>
    <property type="match status" value="1"/>
</dbReference>
<dbReference type="PANTHER" id="PTHR12963:SF0">
    <property type="entry name" value="EXPRESSED PROTEIN"/>
    <property type="match status" value="1"/>
</dbReference>
<dbReference type="Gene3D" id="2.30.130.30">
    <property type="entry name" value="Hypothetical protein"/>
    <property type="match status" value="1"/>
</dbReference>
<feature type="compositionally biased region" description="Basic and acidic residues" evidence="1">
    <location>
        <begin position="47"/>
        <end position="64"/>
    </location>
</feature>
<organism evidence="3 4">
    <name type="scientific">Nephila pilipes</name>
    <name type="common">Giant wood spider</name>
    <name type="synonym">Nephila maculata</name>
    <dbReference type="NCBI Taxonomy" id="299642"/>
    <lineage>
        <taxon>Eukaryota</taxon>
        <taxon>Metazoa</taxon>
        <taxon>Ecdysozoa</taxon>
        <taxon>Arthropoda</taxon>
        <taxon>Chelicerata</taxon>
        <taxon>Arachnida</taxon>
        <taxon>Araneae</taxon>
        <taxon>Araneomorphae</taxon>
        <taxon>Entelegynae</taxon>
        <taxon>Araneoidea</taxon>
        <taxon>Nephilidae</taxon>
        <taxon>Nephila</taxon>
    </lineage>
</organism>
<dbReference type="InterPro" id="IPR029526">
    <property type="entry name" value="PGBD"/>
</dbReference>
<evidence type="ECO:0000313" key="3">
    <source>
        <dbReference type="EMBL" id="GFU17576.1"/>
    </source>
</evidence>
<proteinExistence type="predicted"/>
<dbReference type="InterPro" id="IPR056993">
    <property type="entry name" value="TRIP4_3rd_dom"/>
</dbReference>